<keyword evidence="2 7" id="KW-0808">Transferase</keyword>
<evidence type="ECO:0000256" key="4">
    <source>
        <dbReference type="SAM" id="MobiDB-lite"/>
    </source>
</evidence>
<accession>A0A6G1KRE0</accession>
<evidence type="ECO:0000256" key="5">
    <source>
        <dbReference type="SAM" id="Phobius"/>
    </source>
</evidence>
<feature type="transmembrane region" description="Helical" evidence="5">
    <location>
        <begin position="184"/>
        <end position="201"/>
    </location>
</feature>
<evidence type="ECO:0000259" key="6">
    <source>
        <dbReference type="SMART" id="SM00563"/>
    </source>
</evidence>
<protein>
    <submittedName>
        <fullName evidence="7">Acyltransferase-domain-containing protein</fullName>
    </submittedName>
</protein>
<dbReference type="OrthoDB" id="189226at2759"/>
<dbReference type="GO" id="GO:0016746">
    <property type="term" value="F:acyltransferase activity"/>
    <property type="evidence" value="ECO:0007669"/>
    <property type="project" value="UniProtKB-KW"/>
</dbReference>
<dbReference type="SMART" id="SM00563">
    <property type="entry name" value="PlsC"/>
    <property type="match status" value="1"/>
</dbReference>
<dbReference type="Proteomes" id="UP000799428">
    <property type="component" value="Unassembled WGS sequence"/>
</dbReference>
<dbReference type="InterPro" id="IPR032098">
    <property type="entry name" value="Acyltransf_C"/>
</dbReference>
<dbReference type="GO" id="GO:0036149">
    <property type="term" value="P:phosphatidylinositol acyl-chain remodeling"/>
    <property type="evidence" value="ECO:0007669"/>
    <property type="project" value="TreeGrafter"/>
</dbReference>
<evidence type="ECO:0000256" key="2">
    <source>
        <dbReference type="ARBA" id="ARBA00022679"/>
    </source>
</evidence>
<evidence type="ECO:0000256" key="3">
    <source>
        <dbReference type="ARBA" id="ARBA00023315"/>
    </source>
</evidence>
<keyword evidence="5" id="KW-0812">Transmembrane</keyword>
<comment type="similarity">
    <text evidence="1">Belongs to the 1-acyl-sn-glycerol-3-phosphate acyltransferase family.</text>
</comment>
<dbReference type="Pfam" id="PF16076">
    <property type="entry name" value="Acyltransf_C"/>
    <property type="match status" value="1"/>
</dbReference>
<keyword evidence="5" id="KW-1133">Transmembrane helix</keyword>
<feature type="domain" description="Phospholipid/glycerol acyltransferase" evidence="6">
    <location>
        <begin position="146"/>
        <end position="278"/>
    </location>
</feature>
<dbReference type="AlphaFoldDB" id="A0A6G1KRE0"/>
<name>A0A6G1KRE0_9PLEO</name>
<gene>
    <name evidence="7" type="ORF">K504DRAFT_486920</name>
</gene>
<dbReference type="EMBL" id="MU005764">
    <property type="protein sequence ID" value="KAF2715183.1"/>
    <property type="molecule type" value="Genomic_DNA"/>
</dbReference>
<keyword evidence="8" id="KW-1185">Reference proteome</keyword>
<evidence type="ECO:0000313" key="8">
    <source>
        <dbReference type="Proteomes" id="UP000799428"/>
    </source>
</evidence>
<evidence type="ECO:0000256" key="1">
    <source>
        <dbReference type="ARBA" id="ARBA00008655"/>
    </source>
</evidence>
<dbReference type="Pfam" id="PF01553">
    <property type="entry name" value="Acyltransferase"/>
    <property type="match status" value="1"/>
</dbReference>
<feature type="transmembrane region" description="Helical" evidence="5">
    <location>
        <begin position="52"/>
        <end position="79"/>
    </location>
</feature>
<dbReference type="CDD" id="cd07990">
    <property type="entry name" value="LPLAT_LCLAT1-like"/>
    <property type="match status" value="1"/>
</dbReference>
<keyword evidence="5" id="KW-0472">Membrane</keyword>
<evidence type="ECO:0000313" key="7">
    <source>
        <dbReference type="EMBL" id="KAF2715183.1"/>
    </source>
</evidence>
<dbReference type="PANTHER" id="PTHR10983:SF16">
    <property type="entry name" value="LYSOCARDIOLIPIN ACYLTRANSFERASE 1"/>
    <property type="match status" value="1"/>
</dbReference>
<feature type="transmembrane region" description="Helical" evidence="5">
    <location>
        <begin position="91"/>
        <end position="114"/>
    </location>
</feature>
<sequence length="441" mass="51035">MPTTTIADGLLQRHPPTSIPIHSTKEHDKKDTHVQHPGGAIKHSPWQQTIRMALLALYFHACCFLSLIPTFSIAISQFMGAPLYFYSKDFFYAWMAMTKQQFGVVATTMTYWWAPVKMRISGDESVRGQMRKTPDGRLECDFPERMVLISNHQIYTDWIYLWWVAYTSRMHGHIYIILKESIKYIPILGSGMMFYGFIFLSRKWSKDKERFHHRLRKLSASHSGPMSGTSFFDPMWLLIFPEGTNLSSNGRTSSKKWADKIGIEDMRHCLLPRSTGLLFCLQELKQTVDWVYDCTVAYEGVPKLTRDRRGKYGQDFFTLRSSYCQGRPPKSISMHWRRFATKDIPVHDEKEFTDWLLARWREKDDLLEHYVATGDFPADTGATPGINDAKLLRGAGIIETDVRPSKPLEFLQIILPPAALALMINVVWKFFNMVLKVLNIK</sequence>
<feature type="region of interest" description="Disordered" evidence="4">
    <location>
        <begin position="1"/>
        <end position="42"/>
    </location>
</feature>
<dbReference type="InterPro" id="IPR002123">
    <property type="entry name" value="Plipid/glycerol_acylTrfase"/>
</dbReference>
<dbReference type="PANTHER" id="PTHR10983">
    <property type="entry name" value="1-ACYLGLYCEROL-3-PHOSPHATE ACYLTRANSFERASE-RELATED"/>
    <property type="match status" value="1"/>
</dbReference>
<feature type="compositionally biased region" description="Basic and acidic residues" evidence="4">
    <location>
        <begin position="23"/>
        <end position="34"/>
    </location>
</feature>
<reference evidence="7" key="1">
    <citation type="journal article" date="2020" name="Stud. Mycol.">
        <title>101 Dothideomycetes genomes: a test case for predicting lifestyles and emergence of pathogens.</title>
        <authorList>
            <person name="Haridas S."/>
            <person name="Albert R."/>
            <person name="Binder M."/>
            <person name="Bloem J."/>
            <person name="Labutti K."/>
            <person name="Salamov A."/>
            <person name="Andreopoulos B."/>
            <person name="Baker S."/>
            <person name="Barry K."/>
            <person name="Bills G."/>
            <person name="Bluhm B."/>
            <person name="Cannon C."/>
            <person name="Castanera R."/>
            <person name="Culley D."/>
            <person name="Daum C."/>
            <person name="Ezra D."/>
            <person name="Gonzalez J."/>
            <person name="Henrissat B."/>
            <person name="Kuo A."/>
            <person name="Liang C."/>
            <person name="Lipzen A."/>
            <person name="Lutzoni F."/>
            <person name="Magnuson J."/>
            <person name="Mondo S."/>
            <person name="Nolan M."/>
            <person name="Ohm R."/>
            <person name="Pangilinan J."/>
            <person name="Park H.-J."/>
            <person name="Ramirez L."/>
            <person name="Alfaro M."/>
            <person name="Sun H."/>
            <person name="Tritt A."/>
            <person name="Yoshinaga Y."/>
            <person name="Zwiers L.-H."/>
            <person name="Turgeon B."/>
            <person name="Goodwin S."/>
            <person name="Spatafora J."/>
            <person name="Crous P."/>
            <person name="Grigoriev I."/>
        </authorList>
    </citation>
    <scope>NUCLEOTIDE SEQUENCE</scope>
    <source>
        <strain evidence="7">CBS 279.74</strain>
    </source>
</reference>
<proteinExistence type="inferred from homology"/>
<feature type="transmembrane region" description="Helical" evidence="5">
    <location>
        <begin position="413"/>
        <end position="431"/>
    </location>
</feature>
<organism evidence="7 8">
    <name type="scientific">Pleomassaria siparia CBS 279.74</name>
    <dbReference type="NCBI Taxonomy" id="1314801"/>
    <lineage>
        <taxon>Eukaryota</taxon>
        <taxon>Fungi</taxon>
        <taxon>Dikarya</taxon>
        <taxon>Ascomycota</taxon>
        <taxon>Pezizomycotina</taxon>
        <taxon>Dothideomycetes</taxon>
        <taxon>Pleosporomycetidae</taxon>
        <taxon>Pleosporales</taxon>
        <taxon>Pleomassariaceae</taxon>
        <taxon>Pleomassaria</taxon>
    </lineage>
</organism>
<dbReference type="SUPFAM" id="SSF69593">
    <property type="entry name" value="Glycerol-3-phosphate (1)-acyltransferase"/>
    <property type="match status" value="1"/>
</dbReference>
<dbReference type="GO" id="GO:0005783">
    <property type="term" value="C:endoplasmic reticulum"/>
    <property type="evidence" value="ECO:0007669"/>
    <property type="project" value="TreeGrafter"/>
</dbReference>
<keyword evidence="3 7" id="KW-0012">Acyltransferase</keyword>